<gene>
    <name evidence="1" type="ORF">HUJ06_004774</name>
</gene>
<sequence length="38" mass="4473">MAIKNSFRKLFGLQVLAMAINSIQLRKKRQKEKEKVVQ</sequence>
<evidence type="ECO:0000313" key="1">
    <source>
        <dbReference type="EMBL" id="DAD34134.1"/>
    </source>
</evidence>
<organism evidence="1 2">
    <name type="scientific">Nelumbo nucifera</name>
    <name type="common">Sacred lotus</name>
    <dbReference type="NCBI Taxonomy" id="4432"/>
    <lineage>
        <taxon>Eukaryota</taxon>
        <taxon>Viridiplantae</taxon>
        <taxon>Streptophyta</taxon>
        <taxon>Embryophyta</taxon>
        <taxon>Tracheophyta</taxon>
        <taxon>Spermatophyta</taxon>
        <taxon>Magnoliopsida</taxon>
        <taxon>Proteales</taxon>
        <taxon>Nelumbonaceae</taxon>
        <taxon>Nelumbo</taxon>
    </lineage>
</organism>
<dbReference type="AlphaFoldDB" id="A0A822YIV9"/>
<proteinExistence type="predicted"/>
<comment type="caution">
    <text evidence="1">The sequence shown here is derived from an EMBL/GenBank/DDBJ whole genome shotgun (WGS) entry which is preliminary data.</text>
</comment>
<reference evidence="1 2" key="1">
    <citation type="journal article" date="2020" name="Mol. Biol. Evol.">
        <title>Distinct Expression and Methylation Patterns for Genes with Different Fates following a Single Whole-Genome Duplication in Flowering Plants.</title>
        <authorList>
            <person name="Shi T."/>
            <person name="Rahmani R.S."/>
            <person name="Gugger P.F."/>
            <person name="Wang M."/>
            <person name="Li H."/>
            <person name="Zhang Y."/>
            <person name="Li Z."/>
            <person name="Wang Q."/>
            <person name="Van de Peer Y."/>
            <person name="Marchal K."/>
            <person name="Chen J."/>
        </authorList>
    </citation>
    <scope>NUCLEOTIDE SEQUENCE [LARGE SCALE GENOMIC DNA]</scope>
    <source>
        <tissue evidence="1">Leaf</tissue>
    </source>
</reference>
<name>A0A822YIV9_NELNU</name>
<dbReference type="Proteomes" id="UP000607653">
    <property type="component" value="Unassembled WGS sequence"/>
</dbReference>
<evidence type="ECO:0000313" key="2">
    <source>
        <dbReference type="Proteomes" id="UP000607653"/>
    </source>
</evidence>
<protein>
    <submittedName>
        <fullName evidence="1">Uncharacterized protein</fullName>
    </submittedName>
</protein>
<dbReference type="EMBL" id="DUZY01000004">
    <property type="protein sequence ID" value="DAD34134.1"/>
    <property type="molecule type" value="Genomic_DNA"/>
</dbReference>
<accession>A0A822YIV9</accession>
<keyword evidence="2" id="KW-1185">Reference proteome</keyword>